<sequence length="169" mass="18369">MQVETLEIPGATLMPWSNLAQSENLDDIAVDLQRSCMDPATQEFTTVPKNYTLNMAFEFLRGDALRWAIMANDRYCGNIEVREDPRGYSVGYNLAPWARGKGLMRAALEAAAQWAWNQGIACLIIEIAPANVASQKVAEAVGAKLVEKGELLTYEYCPARGATPAAGGA</sequence>
<dbReference type="AlphaFoldDB" id="A0A3G6IZJ5"/>
<dbReference type="InterPro" id="IPR051531">
    <property type="entry name" value="N-acetyltransferase"/>
</dbReference>
<dbReference type="KEGG" id="cgk:CGERO_04000"/>
<dbReference type="GO" id="GO:0016747">
    <property type="term" value="F:acyltransferase activity, transferring groups other than amino-acyl groups"/>
    <property type="evidence" value="ECO:0007669"/>
    <property type="project" value="InterPro"/>
</dbReference>
<dbReference type="PANTHER" id="PTHR43792">
    <property type="entry name" value="GNAT FAMILY, PUTATIVE (AFU_ORTHOLOGUE AFUA_3G00765)-RELATED-RELATED"/>
    <property type="match status" value="1"/>
</dbReference>
<name>A0A3G6IZJ5_9CORY</name>
<evidence type="ECO:0000259" key="1">
    <source>
        <dbReference type="PROSITE" id="PS51186"/>
    </source>
</evidence>
<dbReference type="SUPFAM" id="SSF55729">
    <property type="entry name" value="Acyl-CoA N-acyltransferases (Nat)"/>
    <property type="match status" value="1"/>
</dbReference>
<protein>
    <submittedName>
        <fullName evidence="2">Acetyltransferase (GNAT) family protein</fullName>
    </submittedName>
</protein>
<organism evidence="2 3">
    <name type="scientific">Corynebacterium gerontici</name>
    <dbReference type="NCBI Taxonomy" id="2079234"/>
    <lineage>
        <taxon>Bacteria</taxon>
        <taxon>Bacillati</taxon>
        <taxon>Actinomycetota</taxon>
        <taxon>Actinomycetes</taxon>
        <taxon>Mycobacteriales</taxon>
        <taxon>Corynebacteriaceae</taxon>
        <taxon>Corynebacterium</taxon>
    </lineage>
</organism>
<reference evidence="2 3" key="1">
    <citation type="submission" date="2018-11" db="EMBL/GenBank/DDBJ databases">
        <authorList>
            <person name="Kleinhagauer T."/>
            <person name="Glaeser S.P."/>
            <person name="Spergser J."/>
            <person name="Ruckert C."/>
            <person name="Kaempfer P."/>
            <person name="Busse H.-J."/>
        </authorList>
    </citation>
    <scope>NUCLEOTIDE SEQUENCE [LARGE SCALE GENOMIC DNA]</scope>
    <source>
        <strain evidence="2 3">W8</strain>
    </source>
</reference>
<evidence type="ECO:0000313" key="2">
    <source>
        <dbReference type="EMBL" id="AZA11117.1"/>
    </source>
</evidence>
<feature type="domain" description="N-acetyltransferase" evidence="1">
    <location>
        <begin position="23"/>
        <end position="160"/>
    </location>
</feature>
<proteinExistence type="predicted"/>
<dbReference type="PROSITE" id="PS51186">
    <property type="entry name" value="GNAT"/>
    <property type="match status" value="1"/>
</dbReference>
<keyword evidence="3" id="KW-1185">Reference proteome</keyword>
<evidence type="ECO:0000313" key="3">
    <source>
        <dbReference type="Proteomes" id="UP000271587"/>
    </source>
</evidence>
<dbReference type="Pfam" id="PF13302">
    <property type="entry name" value="Acetyltransf_3"/>
    <property type="match status" value="1"/>
</dbReference>
<accession>A0A3G6IZJ5</accession>
<keyword evidence="2" id="KW-0808">Transferase</keyword>
<dbReference type="RefSeq" id="WP_123933575.1">
    <property type="nucleotide sequence ID" value="NZ_CP033897.1"/>
</dbReference>
<dbReference type="OrthoDB" id="9795188at2"/>
<dbReference type="InterPro" id="IPR016181">
    <property type="entry name" value="Acyl_CoA_acyltransferase"/>
</dbReference>
<gene>
    <name evidence="2" type="ORF">CGERO_04000</name>
</gene>
<dbReference type="Proteomes" id="UP000271587">
    <property type="component" value="Chromosome"/>
</dbReference>
<dbReference type="Gene3D" id="3.40.630.30">
    <property type="match status" value="1"/>
</dbReference>
<dbReference type="InterPro" id="IPR000182">
    <property type="entry name" value="GNAT_dom"/>
</dbReference>
<dbReference type="EMBL" id="CP033897">
    <property type="protein sequence ID" value="AZA11117.1"/>
    <property type="molecule type" value="Genomic_DNA"/>
</dbReference>